<dbReference type="OrthoDB" id="10068564at2759"/>
<dbReference type="PANTHER" id="PTHR33064">
    <property type="entry name" value="POL PROTEIN"/>
    <property type="match status" value="1"/>
</dbReference>
<protein>
    <recommendedName>
        <fullName evidence="2">Reverse transcriptase domain-containing protein</fullName>
    </recommendedName>
</protein>
<dbReference type="AlphaFoldDB" id="A0A2P4Y0J2"/>
<evidence type="ECO:0000256" key="1">
    <source>
        <dbReference type="SAM" id="MobiDB-lite"/>
    </source>
</evidence>
<dbReference type="EMBL" id="NCKW01006526">
    <property type="protein sequence ID" value="POM71333.1"/>
    <property type="molecule type" value="Genomic_DNA"/>
</dbReference>
<dbReference type="InterPro" id="IPR000477">
    <property type="entry name" value="RT_dom"/>
</dbReference>
<dbReference type="InterPro" id="IPR043128">
    <property type="entry name" value="Rev_trsase/Diguanyl_cyclase"/>
</dbReference>
<dbReference type="SUPFAM" id="SSF56672">
    <property type="entry name" value="DNA/RNA polymerases"/>
    <property type="match status" value="2"/>
</dbReference>
<dbReference type="Gene3D" id="3.30.70.270">
    <property type="match status" value="2"/>
</dbReference>
<dbReference type="Pfam" id="PF00078">
    <property type="entry name" value="RVT_1"/>
    <property type="match status" value="1"/>
</dbReference>
<dbReference type="InterPro" id="IPR043502">
    <property type="entry name" value="DNA/RNA_pol_sf"/>
</dbReference>
<reference evidence="3 4" key="1">
    <citation type="journal article" date="2017" name="Genome Biol. Evol.">
        <title>Phytophthora megakarya and P. palmivora, closely related causal agents of cacao black pod rot, underwent increases in genome sizes and gene numbers by different mechanisms.</title>
        <authorList>
            <person name="Ali S.S."/>
            <person name="Shao J."/>
            <person name="Lary D.J."/>
            <person name="Kronmiller B."/>
            <person name="Shen D."/>
            <person name="Strem M.D."/>
            <person name="Amoako-Attah I."/>
            <person name="Akrofi A.Y."/>
            <person name="Begoude B.A."/>
            <person name="Ten Hoopen G.M."/>
            <person name="Coulibaly K."/>
            <person name="Kebe B.I."/>
            <person name="Melnick R.L."/>
            <person name="Guiltinan M.J."/>
            <person name="Tyler B.M."/>
            <person name="Meinhardt L.W."/>
            <person name="Bailey B.A."/>
        </authorList>
    </citation>
    <scope>NUCLEOTIDE SEQUENCE [LARGE SCALE GENOMIC DNA]</scope>
    <source>
        <strain evidence="4">sbr112.9</strain>
    </source>
</reference>
<accession>A0A2P4Y0J2</accession>
<evidence type="ECO:0000313" key="3">
    <source>
        <dbReference type="EMBL" id="POM71333.1"/>
    </source>
</evidence>
<feature type="region of interest" description="Disordered" evidence="1">
    <location>
        <begin position="79"/>
        <end position="106"/>
    </location>
</feature>
<dbReference type="CDD" id="cd01647">
    <property type="entry name" value="RT_LTR"/>
    <property type="match status" value="1"/>
</dbReference>
<dbReference type="Gene3D" id="3.10.10.10">
    <property type="entry name" value="HIV Type 1 Reverse Transcriptase, subunit A, domain 1"/>
    <property type="match status" value="1"/>
</dbReference>
<organism evidence="3 4">
    <name type="scientific">Phytophthora palmivora</name>
    <dbReference type="NCBI Taxonomy" id="4796"/>
    <lineage>
        <taxon>Eukaryota</taxon>
        <taxon>Sar</taxon>
        <taxon>Stramenopiles</taxon>
        <taxon>Oomycota</taxon>
        <taxon>Peronosporomycetes</taxon>
        <taxon>Peronosporales</taxon>
        <taxon>Peronosporaceae</taxon>
        <taxon>Phytophthora</taxon>
    </lineage>
</organism>
<feature type="domain" description="Reverse transcriptase" evidence="2">
    <location>
        <begin position="314"/>
        <end position="406"/>
    </location>
</feature>
<dbReference type="InterPro" id="IPR051320">
    <property type="entry name" value="Viral_Replic_Matur_Polypro"/>
</dbReference>
<sequence>MTNCSKHDSILAYAESRAETLFEQEHEIYECWLAEQPPAVDWREYPTPRNILTRDIEDSDPTEDGQAYRAEDMTQVTDATSWKWSRRDNSPAPRAATNVPDCGAIEGTPIEESKHMMPTPEGSDRALEQAQGTDETLINDHLTGVTSESISALDQNLDESYDRAVNTPYPTEDHACQLDAVNVSAIDEIAVGVGWAFLPDLTEITVTALDYTDPNDKNEDLDVDQQQRLVDMLKRHEIMIASGNALPPSAHGVVCDIDEQGHAPIKTMARRTPLRFLGKLYELLKGLLRTGLITFSDRPRTVPIVIVLKTNGVDIRLCICYKMVNAVTVNMAHTMPLVDDLLTDMNAYLWIYSLDAARGFWTILMPQRARKIFAFVCALGHFELLRMPFGLSNAPMLYQRTIDNVLWGFVQPKGGWSQSAKDTHDVEEHPNDARTIAAEDCNQQSEALPRSRTKFEADRESSTVMDAVSLLVNSPTGDMFCERQTGRTLVDSGVRLTILRRRYMFRDTGPTAPTCHRVSDQCQLHEEHIRAIHDRTLSHEVLSEGIRADPKKIKSLTEISFPTSKKGMQPFLGALNYYSRFTRYVAVYGAAVYQPKDAVLSRAGDLTVAKRNFTALQQRVIDAPILRYFNQNNELHIMRFTN</sequence>
<dbReference type="Proteomes" id="UP000237271">
    <property type="component" value="Unassembled WGS sequence"/>
</dbReference>
<keyword evidence="4" id="KW-1185">Reference proteome</keyword>
<name>A0A2P4Y0J2_9STRA</name>
<comment type="caution">
    <text evidence="3">The sequence shown here is derived from an EMBL/GenBank/DDBJ whole genome shotgun (WGS) entry which is preliminary data.</text>
</comment>
<dbReference type="PANTHER" id="PTHR33064:SF37">
    <property type="entry name" value="RIBONUCLEASE H"/>
    <property type="match status" value="1"/>
</dbReference>
<evidence type="ECO:0000313" key="4">
    <source>
        <dbReference type="Proteomes" id="UP000237271"/>
    </source>
</evidence>
<evidence type="ECO:0000259" key="2">
    <source>
        <dbReference type="Pfam" id="PF00078"/>
    </source>
</evidence>
<gene>
    <name evidence="3" type="ORF">PHPALM_12110</name>
</gene>
<proteinExistence type="predicted"/>